<dbReference type="CDD" id="cd01638">
    <property type="entry name" value="CysQ"/>
    <property type="match status" value="1"/>
</dbReference>
<comment type="similarity">
    <text evidence="2 9">Belongs to the inositol monophosphatase superfamily. CysQ family.</text>
</comment>
<evidence type="ECO:0000313" key="12">
    <source>
        <dbReference type="Proteomes" id="UP000640333"/>
    </source>
</evidence>
<dbReference type="Gene3D" id="3.40.190.80">
    <property type="match status" value="1"/>
</dbReference>
<feature type="binding site" evidence="9">
    <location>
        <position position="91"/>
    </location>
    <ligand>
        <name>Mg(2+)</name>
        <dbReference type="ChEBI" id="CHEBI:18420"/>
        <label>2</label>
    </ligand>
</feature>
<proteinExistence type="inferred from homology"/>
<dbReference type="PROSITE" id="PS00629">
    <property type="entry name" value="IMP_1"/>
    <property type="match status" value="1"/>
</dbReference>
<feature type="binding site" evidence="9">
    <location>
        <position position="68"/>
    </location>
    <ligand>
        <name>Mg(2+)</name>
        <dbReference type="ChEBI" id="CHEBI:18420"/>
        <label>1</label>
    </ligand>
</feature>
<feature type="binding site" evidence="9">
    <location>
        <position position="88"/>
    </location>
    <ligand>
        <name>Mg(2+)</name>
        <dbReference type="ChEBI" id="CHEBI:18420"/>
        <label>1</label>
    </ligand>
</feature>
<dbReference type="GO" id="GO:0008441">
    <property type="term" value="F:3'(2'),5'-bisphosphate nucleotidase activity"/>
    <property type="evidence" value="ECO:0007669"/>
    <property type="project" value="UniProtKB-UniRule"/>
</dbReference>
<gene>
    <name evidence="9 11" type="primary">cysQ</name>
    <name evidence="11" type="ORF">IOQ59_06325</name>
</gene>
<feature type="binding site" evidence="10">
    <location>
        <position position="217"/>
    </location>
    <ligand>
        <name>Mg(2+)</name>
        <dbReference type="ChEBI" id="CHEBI:18420"/>
        <label>1</label>
        <note>catalytic</note>
    </ligand>
</feature>
<comment type="subcellular location">
    <subcellularLocation>
        <location evidence="9">Cell inner membrane</location>
        <topology evidence="9">Peripheral membrane protein</topology>
        <orientation evidence="9">Cytoplasmic side</orientation>
    </subcellularLocation>
</comment>
<feature type="binding site" evidence="9">
    <location>
        <position position="88"/>
    </location>
    <ligand>
        <name>Mg(2+)</name>
        <dbReference type="ChEBI" id="CHEBI:18420"/>
        <label>2</label>
    </ligand>
</feature>
<feature type="binding site" evidence="10">
    <location>
        <position position="68"/>
    </location>
    <ligand>
        <name>Mg(2+)</name>
        <dbReference type="ChEBI" id="CHEBI:18420"/>
        <label>1</label>
        <note>catalytic</note>
    </ligand>
</feature>
<comment type="catalytic activity">
    <reaction evidence="1 9">
        <text>adenosine 3',5'-bisphosphate + H2O = AMP + phosphate</text>
        <dbReference type="Rhea" id="RHEA:10040"/>
        <dbReference type="ChEBI" id="CHEBI:15377"/>
        <dbReference type="ChEBI" id="CHEBI:43474"/>
        <dbReference type="ChEBI" id="CHEBI:58343"/>
        <dbReference type="ChEBI" id="CHEBI:456215"/>
        <dbReference type="EC" id="3.1.3.7"/>
    </reaction>
</comment>
<keyword evidence="5 9" id="KW-0479">Metal-binding</keyword>
<accession>A0A8J7FGB1</accession>
<keyword evidence="12" id="KW-1185">Reference proteome</keyword>
<feature type="binding site" evidence="10">
    <location>
        <position position="91"/>
    </location>
    <ligand>
        <name>Mg(2+)</name>
        <dbReference type="ChEBI" id="CHEBI:18420"/>
        <label>1</label>
        <note>catalytic</note>
    </ligand>
</feature>
<name>A0A8J7FGB1_9GAMM</name>
<dbReference type="InterPro" id="IPR050725">
    <property type="entry name" value="CysQ/Inositol_MonoPase"/>
</dbReference>
<dbReference type="PANTHER" id="PTHR43028">
    <property type="entry name" value="3'(2'),5'-BISPHOSPHATE NUCLEOTIDASE 1"/>
    <property type="match status" value="1"/>
</dbReference>
<evidence type="ECO:0000313" key="11">
    <source>
        <dbReference type="EMBL" id="MBE9396878.1"/>
    </source>
</evidence>
<dbReference type="InterPro" id="IPR006240">
    <property type="entry name" value="CysQ"/>
</dbReference>
<dbReference type="GO" id="GO:0005886">
    <property type="term" value="C:plasma membrane"/>
    <property type="evidence" value="ECO:0007669"/>
    <property type="project" value="UniProtKB-SubCell"/>
</dbReference>
<reference evidence="11" key="1">
    <citation type="submission" date="2020-10" db="EMBL/GenBank/DDBJ databases">
        <title>Bacterium isolated from coastal waters sediment.</title>
        <authorList>
            <person name="Chen R.-J."/>
            <person name="Lu D.-C."/>
            <person name="Zhu K.-L."/>
            <person name="Du Z.-J."/>
        </authorList>
    </citation>
    <scope>NUCLEOTIDE SEQUENCE</scope>
    <source>
        <strain evidence="11">N1Y112</strain>
    </source>
</reference>
<dbReference type="PRINTS" id="PR00377">
    <property type="entry name" value="IMPHPHTASES"/>
</dbReference>
<dbReference type="InterPro" id="IPR000760">
    <property type="entry name" value="Inositol_monophosphatase-like"/>
</dbReference>
<protein>
    <recommendedName>
        <fullName evidence="9">3'(2'),5'-bisphosphate nucleotidase CysQ</fullName>
        <ecNumber evidence="9">3.1.3.7</ecNumber>
    </recommendedName>
    <alternativeName>
        <fullName evidence="9">3'(2'),5-bisphosphonucleoside 3'(2')-phosphohydrolase</fullName>
    </alternativeName>
    <alternativeName>
        <fullName evidence="9">3'-phosphoadenosine 5'-phosphate phosphatase</fullName>
        <shortName evidence="9">PAP phosphatase</shortName>
    </alternativeName>
</protein>
<dbReference type="InterPro" id="IPR020583">
    <property type="entry name" value="Inositol_monoP_metal-BS"/>
</dbReference>
<sequence length="276" mass="30551">MDIDLFIPDLRKICLDAGNAIMDVYQRDDFDIQAKGDDSPVTAADLAAHQIIEQGLSQLNPTIPQLSEEADDISFSTRQHWDLFWCIDPLDGTKEFIRRNDEFTVNIALIQSGQPILGIIHLPTTKETWWGGPRIGAWKQEANGSVRAIQSRSLGDTLIVTASRRHGQEQNDRLLVKLASRFNNVESLASGSSLKMCLIAEGKADLYPRLFPTSEWDTAAAQAIVEAAGGKLVHAENLQPLKYNQQESLINPFFYVVGDPDFPLNALASTKDSSTD</sequence>
<keyword evidence="6 9" id="KW-0378">Hydrolase</keyword>
<dbReference type="GO" id="GO:0050427">
    <property type="term" value="P:3'-phosphoadenosine 5'-phosphosulfate metabolic process"/>
    <property type="evidence" value="ECO:0007669"/>
    <property type="project" value="TreeGrafter"/>
</dbReference>
<feature type="binding site" evidence="9">
    <location>
        <position position="217"/>
    </location>
    <ligand>
        <name>Mg(2+)</name>
        <dbReference type="ChEBI" id="CHEBI:18420"/>
        <label>2</label>
    </ligand>
</feature>
<feature type="binding site" evidence="9">
    <location>
        <position position="217"/>
    </location>
    <ligand>
        <name>substrate</name>
    </ligand>
</feature>
<dbReference type="Proteomes" id="UP000640333">
    <property type="component" value="Unassembled WGS sequence"/>
</dbReference>
<dbReference type="GO" id="GO:0000103">
    <property type="term" value="P:sulfate assimilation"/>
    <property type="evidence" value="ECO:0007669"/>
    <property type="project" value="TreeGrafter"/>
</dbReference>
<evidence type="ECO:0000256" key="5">
    <source>
        <dbReference type="ARBA" id="ARBA00022723"/>
    </source>
</evidence>
<evidence type="ECO:0000256" key="9">
    <source>
        <dbReference type="HAMAP-Rule" id="MF_02095"/>
    </source>
</evidence>
<evidence type="ECO:0000256" key="4">
    <source>
        <dbReference type="ARBA" id="ARBA00022519"/>
    </source>
</evidence>
<keyword evidence="4 9" id="KW-0997">Cell inner membrane</keyword>
<feature type="binding site" evidence="10">
    <location>
        <position position="90"/>
    </location>
    <ligand>
        <name>Mg(2+)</name>
        <dbReference type="ChEBI" id="CHEBI:18420"/>
        <label>2</label>
    </ligand>
</feature>
<keyword evidence="8 9" id="KW-0472">Membrane</keyword>
<dbReference type="InterPro" id="IPR020550">
    <property type="entry name" value="Inositol_monophosphatase_CS"/>
</dbReference>
<dbReference type="GO" id="GO:0000287">
    <property type="term" value="F:magnesium ion binding"/>
    <property type="evidence" value="ECO:0007669"/>
    <property type="project" value="UniProtKB-UniRule"/>
</dbReference>
<comment type="cofactor">
    <cofactor evidence="9 10">
        <name>Mg(2+)</name>
        <dbReference type="ChEBI" id="CHEBI:18420"/>
    </cofactor>
</comment>
<dbReference type="NCBIfam" id="TIGR01331">
    <property type="entry name" value="bisphos_cysQ"/>
    <property type="match status" value="1"/>
</dbReference>
<dbReference type="EC" id="3.1.3.7" evidence="9"/>
<dbReference type="AlphaFoldDB" id="A0A8J7FGB1"/>
<keyword evidence="3 9" id="KW-1003">Cell membrane</keyword>
<dbReference type="HAMAP" id="MF_02095">
    <property type="entry name" value="CysQ"/>
    <property type="match status" value="1"/>
</dbReference>
<dbReference type="RefSeq" id="WP_193952434.1">
    <property type="nucleotide sequence ID" value="NZ_JADEYS010000005.1"/>
</dbReference>
<dbReference type="Pfam" id="PF00459">
    <property type="entry name" value="Inositol_P"/>
    <property type="match status" value="1"/>
</dbReference>
<dbReference type="PANTHER" id="PTHR43028:SF5">
    <property type="entry name" value="3'(2'),5'-BISPHOSPHATE NUCLEOTIDASE 1"/>
    <property type="match status" value="1"/>
</dbReference>
<comment type="caution">
    <text evidence="11">The sequence shown here is derived from an EMBL/GenBank/DDBJ whole genome shotgun (WGS) entry which is preliminary data.</text>
</comment>
<dbReference type="PROSITE" id="PS00630">
    <property type="entry name" value="IMP_2"/>
    <property type="match status" value="1"/>
</dbReference>
<evidence type="ECO:0000256" key="3">
    <source>
        <dbReference type="ARBA" id="ARBA00022475"/>
    </source>
</evidence>
<evidence type="ECO:0000256" key="10">
    <source>
        <dbReference type="PIRSR" id="PIRSR600760-2"/>
    </source>
</evidence>
<keyword evidence="7 9" id="KW-0460">Magnesium</keyword>
<evidence type="ECO:0000256" key="8">
    <source>
        <dbReference type="ARBA" id="ARBA00023136"/>
    </source>
</evidence>
<dbReference type="SUPFAM" id="SSF56655">
    <property type="entry name" value="Carbohydrate phosphatase"/>
    <property type="match status" value="1"/>
</dbReference>
<evidence type="ECO:0000256" key="2">
    <source>
        <dbReference type="ARBA" id="ARBA00005289"/>
    </source>
</evidence>
<feature type="binding site" evidence="9">
    <location>
        <position position="68"/>
    </location>
    <ligand>
        <name>substrate</name>
    </ligand>
</feature>
<evidence type="ECO:0000256" key="7">
    <source>
        <dbReference type="ARBA" id="ARBA00022842"/>
    </source>
</evidence>
<dbReference type="Gene3D" id="3.30.540.10">
    <property type="entry name" value="Fructose-1,6-Bisphosphatase, subunit A, domain 1"/>
    <property type="match status" value="1"/>
</dbReference>
<dbReference type="EMBL" id="JADEYS010000005">
    <property type="protein sequence ID" value="MBE9396878.1"/>
    <property type="molecule type" value="Genomic_DNA"/>
</dbReference>
<evidence type="ECO:0000256" key="6">
    <source>
        <dbReference type="ARBA" id="ARBA00022801"/>
    </source>
</evidence>
<feature type="binding site" evidence="10">
    <location>
        <position position="88"/>
    </location>
    <ligand>
        <name>Mg(2+)</name>
        <dbReference type="ChEBI" id="CHEBI:18420"/>
        <label>1</label>
        <note>catalytic</note>
    </ligand>
</feature>
<comment type="function">
    <text evidence="9">Converts adenosine-3',5'-bisphosphate (PAP) to AMP.</text>
</comment>
<feature type="binding site" evidence="9">
    <location>
        <begin position="90"/>
        <end position="93"/>
    </location>
    <ligand>
        <name>substrate</name>
    </ligand>
</feature>
<dbReference type="GO" id="GO:0046854">
    <property type="term" value="P:phosphatidylinositol phosphate biosynthetic process"/>
    <property type="evidence" value="ECO:0007669"/>
    <property type="project" value="InterPro"/>
</dbReference>
<organism evidence="11 12">
    <name type="scientific">Pontibacterium sinense</name>
    <dbReference type="NCBI Taxonomy" id="2781979"/>
    <lineage>
        <taxon>Bacteria</taxon>
        <taxon>Pseudomonadati</taxon>
        <taxon>Pseudomonadota</taxon>
        <taxon>Gammaproteobacteria</taxon>
        <taxon>Oceanospirillales</taxon>
        <taxon>Oceanospirillaceae</taxon>
        <taxon>Pontibacterium</taxon>
    </lineage>
</organism>
<evidence type="ECO:0000256" key="1">
    <source>
        <dbReference type="ARBA" id="ARBA00001625"/>
    </source>
</evidence>
<feature type="binding site" evidence="9">
    <location>
        <position position="90"/>
    </location>
    <ligand>
        <name>Mg(2+)</name>
        <dbReference type="ChEBI" id="CHEBI:18420"/>
        <label>1</label>
    </ligand>
</feature>